<dbReference type="PANTHER" id="PTHR34580">
    <property type="match status" value="1"/>
</dbReference>
<dbReference type="Pfam" id="PF25583">
    <property type="entry name" value="WCX"/>
    <property type="match status" value="1"/>
</dbReference>
<dbReference type="Pfam" id="PF13280">
    <property type="entry name" value="WYL"/>
    <property type="match status" value="1"/>
</dbReference>
<keyword evidence="5" id="KW-1185">Reference proteome</keyword>
<evidence type="ECO:0000313" key="4">
    <source>
        <dbReference type="EMBL" id="VVM06800.1"/>
    </source>
</evidence>
<evidence type="ECO:0000259" key="2">
    <source>
        <dbReference type="Pfam" id="PF13280"/>
    </source>
</evidence>
<comment type="caution">
    <text evidence="4">The sequence shown here is derived from an EMBL/GenBank/DDBJ whole genome shotgun (WGS) entry which is preliminary data.</text>
</comment>
<dbReference type="AlphaFoldDB" id="A0A5E6MCY3"/>
<dbReference type="InterPro" id="IPR013196">
    <property type="entry name" value="HTH_11"/>
</dbReference>
<dbReference type="InterPro" id="IPR036388">
    <property type="entry name" value="WH-like_DNA-bd_sf"/>
</dbReference>
<organism evidence="4 5">
    <name type="scientific">Methylacidimicrobium cyclopophantes</name>
    <dbReference type="NCBI Taxonomy" id="1041766"/>
    <lineage>
        <taxon>Bacteria</taxon>
        <taxon>Pseudomonadati</taxon>
        <taxon>Verrucomicrobiota</taxon>
        <taxon>Methylacidimicrobium</taxon>
    </lineage>
</organism>
<gene>
    <name evidence="4" type="ORF">MAMC_01257</name>
</gene>
<dbReference type="InterPro" id="IPR026881">
    <property type="entry name" value="WYL_dom"/>
</dbReference>
<dbReference type="RefSeq" id="WP_178087710.1">
    <property type="nucleotide sequence ID" value="NZ_CABFUZ020000128.1"/>
</dbReference>
<reference evidence="4" key="1">
    <citation type="submission" date="2019-09" db="EMBL/GenBank/DDBJ databases">
        <authorList>
            <person name="Cremers G."/>
        </authorList>
    </citation>
    <scope>NUCLEOTIDE SEQUENCE [LARGE SCALE GENOMIC DNA]</scope>
    <source>
        <strain evidence="4">3B</strain>
    </source>
</reference>
<sequence length="329" mass="38275">MRAKVFPFSRPPMRRMIAIHRLLSSKRTANCRRLAKALEVSSKTIQRDIDFMREQLDLPIEYDPGKRSFVYTKEMGQLPFLAMTEGDLVALLVAEKALEQYRETPFARALEAAFRKITSSLTERITFSWDWISEVYSFRAVGVAKADFRVFRLLNKALLESREVEFDYWKLEAEGATRRRVQPYHLANIEKQWYLFGFDLLREAVRTFALSRIAKPTLLKHRFTRPKGFSVANLLEKSFGVFEAEAAEEIRLRLDPLAARLVGERQWHPSQEIRKVGDRVELSLRIGLSAELERWILGWGAHVEVLRPECLRIAIGNASRRMARLYGEQ</sequence>
<evidence type="ECO:0000259" key="3">
    <source>
        <dbReference type="Pfam" id="PF25583"/>
    </source>
</evidence>
<accession>A0A5E6MCY3</accession>
<dbReference type="Pfam" id="PF08279">
    <property type="entry name" value="HTH_11"/>
    <property type="match status" value="1"/>
</dbReference>
<protein>
    <recommendedName>
        <fullName evidence="6">WYL domain-containing protein</fullName>
    </recommendedName>
</protein>
<evidence type="ECO:0008006" key="6">
    <source>
        <dbReference type="Google" id="ProtNLM"/>
    </source>
</evidence>
<feature type="domain" description="WYL" evidence="2">
    <location>
        <begin position="150"/>
        <end position="216"/>
    </location>
</feature>
<feature type="domain" description="Helix-turn-helix type 11" evidence="1">
    <location>
        <begin position="16"/>
        <end position="66"/>
    </location>
</feature>
<dbReference type="PROSITE" id="PS52050">
    <property type="entry name" value="WYL"/>
    <property type="match status" value="1"/>
</dbReference>
<dbReference type="Gene3D" id="1.10.10.10">
    <property type="entry name" value="Winged helix-like DNA-binding domain superfamily/Winged helix DNA-binding domain"/>
    <property type="match status" value="1"/>
</dbReference>
<evidence type="ECO:0000313" key="5">
    <source>
        <dbReference type="Proteomes" id="UP000381693"/>
    </source>
</evidence>
<dbReference type="EMBL" id="CABFUZ020000128">
    <property type="protein sequence ID" value="VVM06800.1"/>
    <property type="molecule type" value="Genomic_DNA"/>
</dbReference>
<name>A0A5E6MCY3_9BACT</name>
<dbReference type="InterPro" id="IPR051534">
    <property type="entry name" value="CBASS_pafABC_assoc_protein"/>
</dbReference>
<feature type="domain" description="WCX" evidence="3">
    <location>
        <begin position="247"/>
        <end position="323"/>
    </location>
</feature>
<dbReference type="PANTHER" id="PTHR34580:SF9">
    <property type="entry name" value="SLL5097 PROTEIN"/>
    <property type="match status" value="1"/>
</dbReference>
<evidence type="ECO:0000259" key="1">
    <source>
        <dbReference type="Pfam" id="PF08279"/>
    </source>
</evidence>
<dbReference type="Proteomes" id="UP000381693">
    <property type="component" value="Unassembled WGS sequence"/>
</dbReference>
<dbReference type="InterPro" id="IPR057727">
    <property type="entry name" value="WCX_dom"/>
</dbReference>
<proteinExistence type="predicted"/>